<evidence type="ECO:0000256" key="2">
    <source>
        <dbReference type="ARBA" id="ARBA00023125"/>
    </source>
</evidence>
<name>A0A0U2N571_9BACL</name>
<gene>
    <name evidence="5" type="ORF">AUC31_08935</name>
</gene>
<dbReference type="InterPro" id="IPR000524">
    <property type="entry name" value="Tscrpt_reg_HTH_GntR"/>
</dbReference>
<dbReference type="Pfam" id="PF00392">
    <property type="entry name" value="GntR"/>
    <property type="match status" value="1"/>
</dbReference>
<dbReference type="CDD" id="cd07377">
    <property type="entry name" value="WHTH_GntR"/>
    <property type="match status" value="1"/>
</dbReference>
<keyword evidence="3" id="KW-0804">Transcription</keyword>
<dbReference type="InterPro" id="IPR011711">
    <property type="entry name" value="GntR_C"/>
</dbReference>
<reference evidence="5" key="1">
    <citation type="submission" date="2016-01" db="EMBL/GenBank/DDBJ databases">
        <title>Complete genome of Planococcus rifietoensis type strain M8.</title>
        <authorList>
            <person name="See-Too W.S."/>
        </authorList>
    </citation>
    <scope>NUCLEOTIDE SEQUENCE [LARGE SCALE GENOMIC DNA]</scope>
    <source>
        <strain evidence="5">M8</strain>
    </source>
</reference>
<dbReference type="SMART" id="SM00345">
    <property type="entry name" value="HTH_GNTR"/>
    <property type="match status" value="1"/>
</dbReference>
<evidence type="ECO:0000313" key="5">
    <source>
        <dbReference type="EMBL" id="ALS75337.1"/>
    </source>
</evidence>
<dbReference type="GO" id="GO:0003677">
    <property type="term" value="F:DNA binding"/>
    <property type="evidence" value="ECO:0007669"/>
    <property type="project" value="UniProtKB-KW"/>
</dbReference>
<dbReference type="RefSeq" id="WP_058382044.1">
    <property type="nucleotide sequence ID" value="NZ_CP013659.2"/>
</dbReference>
<protein>
    <submittedName>
        <fullName evidence="5">GntR family transcriptional regulator</fullName>
    </submittedName>
</protein>
<dbReference type="PROSITE" id="PS50949">
    <property type="entry name" value="HTH_GNTR"/>
    <property type="match status" value="1"/>
</dbReference>
<dbReference type="SUPFAM" id="SSF46785">
    <property type="entry name" value="Winged helix' DNA-binding domain"/>
    <property type="match status" value="1"/>
</dbReference>
<evidence type="ECO:0000259" key="4">
    <source>
        <dbReference type="PROSITE" id="PS50949"/>
    </source>
</evidence>
<feature type="domain" description="HTH gntR-type" evidence="4">
    <location>
        <begin position="13"/>
        <end position="80"/>
    </location>
</feature>
<dbReference type="Proteomes" id="UP000067683">
    <property type="component" value="Chromosome"/>
</dbReference>
<evidence type="ECO:0000256" key="1">
    <source>
        <dbReference type="ARBA" id="ARBA00023015"/>
    </source>
</evidence>
<dbReference type="SUPFAM" id="SSF48008">
    <property type="entry name" value="GntR ligand-binding domain-like"/>
    <property type="match status" value="1"/>
</dbReference>
<dbReference type="InterPro" id="IPR036390">
    <property type="entry name" value="WH_DNA-bd_sf"/>
</dbReference>
<sequence length="220" mass="24761">MPIPVDHTRPVRVSAKESAHLQLQQWIIDGTLQPGEKLVDTELAEALNLSRTPIREALQLLEVQGFIEMFPGKATRVTDIHIEDIKHLLPPLAVLQALAGELAIPNLTPEIFGLLEETNRKFARAIRNSDSFSALKIDEEFHQIIVDAAGNPYIDSILGQLQSHVRRQFFHHSLVLTMRSHDEHIEIIETLKAGDAEKISHLMKSNWVRTIEELTASKGI</sequence>
<dbReference type="EMBL" id="CP013659">
    <property type="protein sequence ID" value="ALS75337.1"/>
    <property type="molecule type" value="Genomic_DNA"/>
</dbReference>
<dbReference type="GO" id="GO:0003700">
    <property type="term" value="F:DNA-binding transcription factor activity"/>
    <property type="evidence" value="ECO:0007669"/>
    <property type="project" value="InterPro"/>
</dbReference>
<dbReference type="PANTHER" id="PTHR43537:SF24">
    <property type="entry name" value="GLUCONATE OPERON TRANSCRIPTIONAL REPRESSOR"/>
    <property type="match status" value="1"/>
</dbReference>
<keyword evidence="6" id="KW-1185">Reference proteome</keyword>
<evidence type="ECO:0000256" key="3">
    <source>
        <dbReference type="ARBA" id="ARBA00023163"/>
    </source>
</evidence>
<dbReference type="Gene3D" id="1.10.10.10">
    <property type="entry name" value="Winged helix-like DNA-binding domain superfamily/Winged helix DNA-binding domain"/>
    <property type="match status" value="1"/>
</dbReference>
<dbReference type="KEGG" id="prt:AUC31_08935"/>
<proteinExistence type="predicted"/>
<dbReference type="InterPro" id="IPR036388">
    <property type="entry name" value="WH-like_DNA-bd_sf"/>
</dbReference>
<dbReference type="SMART" id="SM00895">
    <property type="entry name" value="FCD"/>
    <property type="match status" value="1"/>
</dbReference>
<accession>A0A0U2N571</accession>
<keyword evidence="1" id="KW-0805">Transcription regulation</keyword>
<dbReference type="AlphaFoldDB" id="A0A0U2N571"/>
<dbReference type="PANTHER" id="PTHR43537">
    <property type="entry name" value="TRANSCRIPTIONAL REGULATOR, GNTR FAMILY"/>
    <property type="match status" value="1"/>
</dbReference>
<organism evidence="5 6">
    <name type="scientific">Planococcus rifietoensis</name>
    <dbReference type="NCBI Taxonomy" id="200991"/>
    <lineage>
        <taxon>Bacteria</taxon>
        <taxon>Bacillati</taxon>
        <taxon>Bacillota</taxon>
        <taxon>Bacilli</taxon>
        <taxon>Bacillales</taxon>
        <taxon>Caryophanaceae</taxon>
        <taxon>Planococcus</taxon>
    </lineage>
</organism>
<dbReference type="STRING" id="200991.AUC31_08935"/>
<dbReference type="PRINTS" id="PR00035">
    <property type="entry name" value="HTHGNTR"/>
</dbReference>
<evidence type="ECO:0000313" key="6">
    <source>
        <dbReference type="Proteomes" id="UP000067683"/>
    </source>
</evidence>
<dbReference type="Gene3D" id="1.20.120.530">
    <property type="entry name" value="GntR ligand-binding domain-like"/>
    <property type="match status" value="1"/>
</dbReference>
<keyword evidence="2" id="KW-0238">DNA-binding</keyword>
<dbReference type="Pfam" id="PF07729">
    <property type="entry name" value="FCD"/>
    <property type="match status" value="1"/>
</dbReference>
<dbReference type="InterPro" id="IPR008920">
    <property type="entry name" value="TF_FadR/GntR_C"/>
</dbReference>
<dbReference type="OrthoDB" id="9781630at2"/>